<dbReference type="WBParaSite" id="Csp11.Scaffold567.g4149.t1">
    <property type="protein sequence ID" value="Csp11.Scaffold567.g4149.t1"/>
    <property type="gene ID" value="Csp11.Scaffold567.g4149"/>
</dbReference>
<protein>
    <submittedName>
        <fullName evidence="2">PAP-associated domain-containing protein</fullName>
    </submittedName>
</protein>
<proteinExistence type="predicted"/>
<sequence>MLHETTNVEIDVSIDNEPPKRNTMLLSLYGQFDARFSKLCRAVKKWAAESGVENSRNGRINSFSICLLLIHYLQRVKVLPNLQRMFPELNKAFDVNQFNERNIAQELRNMKSESGNDGNSLGALYWGFMKNNQVVELELELDRIFWEDRELLKGRVERQKPYEFYLAKKSMKEFWLEVTPMMFL</sequence>
<dbReference type="Proteomes" id="UP000095282">
    <property type="component" value="Unplaced"/>
</dbReference>
<dbReference type="GO" id="GO:0031123">
    <property type="term" value="P:RNA 3'-end processing"/>
    <property type="evidence" value="ECO:0007669"/>
    <property type="project" value="TreeGrafter"/>
</dbReference>
<dbReference type="Gene3D" id="3.30.460.10">
    <property type="entry name" value="Beta Polymerase, domain 2"/>
    <property type="match status" value="1"/>
</dbReference>
<name>A0A1I7TAX6_9PELO</name>
<accession>A0A1I7TAX6</accession>
<dbReference type="STRING" id="1561998.A0A1I7TAX6"/>
<evidence type="ECO:0000313" key="1">
    <source>
        <dbReference type="Proteomes" id="UP000095282"/>
    </source>
</evidence>
<dbReference type="GO" id="GO:1990817">
    <property type="term" value="F:poly(A) RNA polymerase activity"/>
    <property type="evidence" value="ECO:0007669"/>
    <property type="project" value="TreeGrafter"/>
</dbReference>
<dbReference type="InterPro" id="IPR043519">
    <property type="entry name" value="NT_sf"/>
</dbReference>
<dbReference type="SUPFAM" id="SSF81631">
    <property type="entry name" value="PAP/OAS1 substrate-binding domain"/>
    <property type="match status" value="1"/>
</dbReference>
<keyword evidence="1" id="KW-1185">Reference proteome</keyword>
<reference evidence="2" key="1">
    <citation type="submission" date="2016-11" db="UniProtKB">
        <authorList>
            <consortium name="WormBaseParasite"/>
        </authorList>
    </citation>
    <scope>IDENTIFICATION</scope>
</reference>
<evidence type="ECO:0000313" key="2">
    <source>
        <dbReference type="WBParaSite" id="Csp11.Scaffold567.g4149.t1"/>
    </source>
</evidence>
<dbReference type="Gene3D" id="1.10.1410.10">
    <property type="match status" value="1"/>
</dbReference>
<dbReference type="AlphaFoldDB" id="A0A1I7TAX6"/>
<organism evidence="1 2">
    <name type="scientific">Caenorhabditis tropicalis</name>
    <dbReference type="NCBI Taxonomy" id="1561998"/>
    <lineage>
        <taxon>Eukaryota</taxon>
        <taxon>Metazoa</taxon>
        <taxon>Ecdysozoa</taxon>
        <taxon>Nematoda</taxon>
        <taxon>Chromadorea</taxon>
        <taxon>Rhabditida</taxon>
        <taxon>Rhabditina</taxon>
        <taxon>Rhabditomorpha</taxon>
        <taxon>Rhabditoidea</taxon>
        <taxon>Rhabditidae</taxon>
        <taxon>Peloderinae</taxon>
        <taxon>Caenorhabditis</taxon>
    </lineage>
</organism>
<dbReference type="PANTHER" id="PTHR12271:SF129">
    <property type="entry name" value="PAP-ASSOCIATED DOMAIN-CONTAINING PROTEIN"/>
    <property type="match status" value="1"/>
</dbReference>
<dbReference type="PANTHER" id="PTHR12271">
    <property type="entry name" value="POLY A POLYMERASE CID PAP -RELATED"/>
    <property type="match status" value="1"/>
</dbReference>